<evidence type="ECO:0000259" key="1">
    <source>
        <dbReference type="SMART" id="SM00986"/>
    </source>
</evidence>
<dbReference type="CDD" id="cd10032">
    <property type="entry name" value="UDG-F6_HDG"/>
    <property type="match status" value="1"/>
</dbReference>
<protein>
    <submittedName>
        <fullName evidence="2">DNA-deoxyinosine glycosylase</fullName>
        <ecNumber evidence="2">3.2.2.15</ecNumber>
    </submittedName>
</protein>
<dbReference type="Pfam" id="PF03167">
    <property type="entry name" value="UDG"/>
    <property type="match status" value="1"/>
</dbReference>
<dbReference type="InterPro" id="IPR026353">
    <property type="entry name" value="Hypoxan-DNA_Glyclase"/>
</dbReference>
<keyword evidence="3" id="KW-1185">Reference proteome</keyword>
<dbReference type="Gene3D" id="3.40.470.10">
    <property type="entry name" value="Uracil-DNA glycosylase-like domain"/>
    <property type="match status" value="1"/>
</dbReference>
<keyword evidence="2" id="KW-0378">Hydrolase</keyword>
<dbReference type="EMBL" id="JBHSDT010000003">
    <property type="protein sequence ID" value="MFC4402286.1"/>
    <property type="molecule type" value="Genomic_DNA"/>
</dbReference>
<dbReference type="SMART" id="SM00986">
    <property type="entry name" value="UDG"/>
    <property type="match status" value="1"/>
</dbReference>
<dbReference type="SMART" id="SM00987">
    <property type="entry name" value="UreE_C"/>
    <property type="match status" value="1"/>
</dbReference>
<name>A0ABV8WUN0_9BACI</name>
<gene>
    <name evidence="2" type="ORF">ACFOY7_04250</name>
</gene>
<dbReference type="InterPro" id="IPR005122">
    <property type="entry name" value="Uracil-DNA_glycosylase-like"/>
</dbReference>
<dbReference type="Proteomes" id="UP001595882">
    <property type="component" value="Unassembled WGS sequence"/>
</dbReference>
<feature type="domain" description="Uracil-DNA glycosylase-like" evidence="1">
    <location>
        <begin position="10"/>
        <end position="164"/>
    </location>
</feature>
<keyword evidence="2" id="KW-0326">Glycosidase</keyword>
<comment type="caution">
    <text evidence="2">The sequence shown here is derived from an EMBL/GenBank/DDBJ whole genome shotgun (WGS) entry which is preliminary data.</text>
</comment>
<sequence>MTNERIFSLGPIIDHKSRVLILGSIPGRQSLIKQQYYGNSKNHFWPILFEIYGHPPIDNYEKKIEFLRSNQIALWDTIGSCYREGSLDSKITEAEPNSLEEMLETYPNIQRIGCNGTKSYQTFRKHFINLMDRFEVSKLPSTSPIPGRYNKSFEEKVEIWKEFLEGERY</sequence>
<proteinExistence type="predicted"/>
<accession>A0ABV8WUN0</accession>
<dbReference type="InterPro" id="IPR036895">
    <property type="entry name" value="Uracil-DNA_glycosylase-like_sf"/>
</dbReference>
<dbReference type="NCBIfam" id="TIGR04274">
    <property type="entry name" value="hypoxanDNAglyco"/>
    <property type="match status" value="1"/>
</dbReference>
<dbReference type="EC" id="3.2.2.15" evidence="2"/>
<evidence type="ECO:0000313" key="3">
    <source>
        <dbReference type="Proteomes" id="UP001595882"/>
    </source>
</evidence>
<dbReference type="RefSeq" id="WP_390249724.1">
    <property type="nucleotide sequence ID" value="NZ_JBHSDT010000003.1"/>
</dbReference>
<dbReference type="SUPFAM" id="SSF52141">
    <property type="entry name" value="Uracil-DNA glycosylase-like"/>
    <property type="match status" value="1"/>
</dbReference>
<organism evidence="2 3">
    <name type="scientific">Gracilibacillus xinjiangensis</name>
    <dbReference type="NCBI Taxonomy" id="1193282"/>
    <lineage>
        <taxon>Bacteria</taxon>
        <taxon>Bacillati</taxon>
        <taxon>Bacillota</taxon>
        <taxon>Bacilli</taxon>
        <taxon>Bacillales</taxon>
        <taxon>Bacillaceae</taxon>
        <taxon>Gracilibacillus</taxon>
    </lineage>
</organism>
<evidence type="ECO:0000313" key="2">
    <source>
        <dbReference type="EMBL" id="MFC4402286.1"/>
    </source>
</evidence>
<dbReference type="GO" id="GO:0033958">
    <property type="term" value="F:DNA-deoxyinosine glycosylase activity"/>
    <property type="evidence" value="ECO:0007669"/>
    <property type="project" value="UniProtKB-EC"/>
</dbReference>
<reference evidence="3" key="1">
    <citation type="journal article" date="2019" name="Int. J. Syst. Evol. Microbiol.">
        <title>The Global Catalogue of Microorganisms (GCM) 10K type strain sequencing project: providing services to taxonomists for standard genome sequencing and annotation.</title>
        <authorList>
            <consortium name="The Broad Institute Genomics Platform"/>
            <consortium name="The Broad Institute Genome Sequencing Center for Infectious Disease"/>
            <person name="Wu L."/>
            <person name="Ma J."/>
        </authorList>
    </citation>
    <scope>NUCLEOTIDE SEQUENCE [LARGE SCALE GENOMIC DNA]</scope>
    <source>
        <strain evidence="3">CCUG 37865</strain>
    </source>
</reference>